<evidence type="ECO:0000256" key="2">
    <source>
        <dbReference type="SAM" id="Phobius"/>
    </source>
</evidence>
<name>A0AAN6D6G9_9ASCO</name>
<keyword evidence="2" id="KW-1133">Transmembrane helix</keyword>
<evidence type="ECO:0000313" key="6">
    <source>
        <dbReference type="Proteomes" id="UP000738402"/>
    </source>
</evidence>
<feature type="region of interest" description="Disordered" evidence="1">
    <location>
        <begin position="38"/>
        <end position="74"/>
    </location>
</feature>
<keyword evidence="2" id="KW-0812">Transmembrane</keyword>
<evidence type="ECO:0000256" key="1">
    <source>
        <dbReference type="SAM" id="MobiDB-lite"/>
    </source>
</evidence>
<keyword evidence="5" id="KW-1185">Reference proteome</keyword>
<gene>
    <name evidence="3" type="ORF">KL933_003228</name>
    <name evidence="4" type="ORF">KL946_003875</name>
</gene>
<dbReference type="InterPro" id="IPR021848">
    <property type="entry name" value="HODM_asu-like"/>
</dbReference>
<dbReference type="Pfam" id="PF11927">
    <property type="entry name" value="HODM_asu-like"/>
    <property type="match status" value="1"/>
</dbReference>
<dbReference type="EMBL" id="JAHLUN010000010">
    <property type="protein sequence ID" value="KAG7763774.1"/>
    <property type="molecule type" value="Genomic_DNA"/>
</dbReference>
<reference evidence="3 5" key="1">
    <citation type="journal article" date="2021" name="G3 (Bethesda)">
        <title>Genomic diversity, chromosomal rearrangements, and interspecies hybridization in the ogataea polymorpha species complex.</title>
        <authorList>
            <person name="Hanson S.J."/>
            <person name="Cinneide E.O."/>
            <person name="Salzberg L.I."/>
            <person name="Wolfe K.H."/>
            <person name="McGowan J."/>
            <person name="Fitzpatrick D.A."/>
            <person name="Matlin K."/>
        </authorList>
    </citation>
    <scope>NUCLEOTIDE SEQUENCE</scope>
    <source>
        <strain evidence="4">81-436-3</strain>
        <strain evidence="3">83-405-1</strain>
    </source>
</reference>
<feature type="compositionally biased region" description="Polar residues" evidence="1">
    <location>
        <begin position="38"/>
        <end position="48"/>
    </location>
</feature>
<feature type="transmembrane region" description="Helical" evidence="2">
    <location>
        <begin position="12"/>
        <end position="34"/>
    </location>
</feature>
<evidence type="ECO:0000313" key="5">
    <source>
        <dbReference type="Proteomes" id="UP000697297"/>
    </source>
</evidence>
<accession>A0AAN6D6G9</accession>
<dbReference type="EMBL" id="JAHLUH010000008">
    <property type="protein sequence ID" value="KAG7726945.1"/>
    <property type="molecule type" value="Genomic_DNA"/>
</dbReference>
<dbReference type="Proteomes" id="UP000697297">
    <property type="component" value="Unassembled WGS sequence"/>
</dbReference>
<organism evidence="3 6">
    <name type="scientific">Ogataea haglerorum</name>
    <dbReference type="NCBI Taxonomy" id="1937702"/>
    <lineage>
        <taxon>Eukaryota</taxon>
        <taxon>Fungi</taxon>
        <taxon>Dikarya</taxon>
        <taxon>Ascomycota</taxon>
        <taxon>Saccharomycotina</taxon>
        <taxon>Pichiomycetes</taxon>
        <taxon>Pichiales</taxon>
        <taxon>Pichiaceae</taxon>
        <taxon>Ogataea</taxon>
    </lineage>
</organism>
<dbReference type="AlphaFoldDB" id="A0AAN6D6G9"/>
<protein>
    <submittedName>
        <fullName evidence="3">Uncharacterized protein</fullName>
    </submittedName>
</protein>
<dbReference type="Proteomes" id="UP000738402">
    <property type="component" value="Unassembled WGS sequence"/>
</dbReference>
<evidence type="ECO:0000313" key="3">
    <source>
        <dbReference type="EMBL" id="KAG7726945.1"/>
    </source>
</evidence>
<evidence type="ECO:0000313" key="4">
    <source>
        <dbReference type="EMBL" id="KAG7763774.1"/>
    </source>
</evidence>
<comment type="caution">
    <text evidence="3">The sequence shown here is derived from an EMBL/GenBank/DDBJ whole genome shotgun (WGS) entry which is preliminary data.</text>
</comment>
<keyword evidence="2" id="KW-0472">Membrane</keyword>
<sequence>MSILLFMVEQINWLLLLIVSGACGLALFISKFYLGENTQSKPSASKTESISKKGKFHSDMNAPPPEPTPLYIKPEEVSNRDDRPWRPFRVPYHQTMSIFKLDINHWLDMDKYYVHYIEEKKRVFHTYGNEHIGWNPESTEACNELLDTVKKHLLKRYPLLFTTEDDGLHVKNELTGEVLDFTEPLKDHPLVYVSKMAKEDFYILQKDSDGEYRLAAAAVPFPGGSFKISEKIGKTVDAIHDVVPYYAEKLRTSMLRFFDKMAPADPVERASFYISWDHRLLLNNIYAMKEGEKVDSSVLPTEFNVRVERQTLRRLPKTKAIIFTNHPIFYSIDEMKDEPLVPSLLRKILDEAPEKIMKYKNFDAFREHLVPYLDGLIQRQKDLGLIDDDTPVRTLPTYPFAHFTKDYDEKTGWSNPKYPHNYSNKLQDEIQAAIPLEQSAFGTPTAARAARADNLLAA</sequence>
<proteinExistence type="predicted"/>